<dbReference type="Gene3D" id="2.120.10.90">
    <property type="entry name" value="DNA gyrase/topoisomerase IV, subunit A, C-terminal"/>
    <property type="match status" value="1"/>
</dbReference>
<dbReference type="InterPro" id="IPR013758">
    <property type="entry name" value="Topo_IIA_A/C_ab"/>
</dbReference>
<evidence type="ECO:0000259" key="8">
    <source>
        <dbReference type="PROSITE" id="PS52040"/>
    </source>
</evidence>
<sequence>MGMVNEVFIEDELINSYLSYAMSVIVGRALPDVRDGLKPVHRRILFVMRELNNTFDKNYKKSARIVGDVIGKYHPHGEVAVYDSIVRLTQPFVQRYVLIDGQGNFGSIDGDSPAAMRYTEIKMSEFSEFLLKDLELSVVDFVDNYDNTEKQPVVLPTMIPNLLVNGSCGIAVGMATNIPPHNLNEVIDACLLFLNNSSNITTDDLMTCVLAPDFPSSGIIFGAEEIKNIYKTGKGKFFLRASTYVESHLNDSCIVINELPYQVNKSKLLESFHSLLSSGLLDGVKSIRDESDKDGLRVCIYLNKSKNVDVILNNLFLKTKMQITYNVNMVALVDNVPKLLGLKSIIKCFLDHRREVIYRRTKFNLLKSQNKAHLLEGLCIIVNNLDKLINLIVKSNDISDIKSKFSLIDWDYSCITFYKKDFLIEKYKFSNIQIQSILDMKVSRLTKLEKENLFEDYVGILKDVSLYNEILNNKNVLESVIKDELFFIKNKFGDPRKTKIVYNINDVLSKDLVVKEFIVITLSSFGYIKAQLLKNYNVQHKGGRGKIAVTLKDNDVIKNSLICDTHSVLLCFSNFGKVYWLDLHNFTLYTRQSKGIPIINLLKLDSAEIINVFLSVKNYGDNEYLFMITKKGIVKKILLTKLKNQRSNGIFVIDLAKDDFLVKVKIVEDSDNVVIFSNFGRAVRFHVKDIKCSSRNSKGVLGIKLAALDFVVSIVIIGVDGYILAVTENGYGKRIKSDEYSITRRGCKGIIGTKINKKTGNLVDVEMVFINNDLLLISDVGIISRIKVDEITCVSRKATGVSLISLSENEKLVCIKSIDKELL</sequence>
<dbReference type="InterPro" id="IPR006691">
    <property type="entry name" value="GyrA/parC_rep"/>
</dbReference>
<dbReference type="PANTHER" id="PTHR43493:SF5">
    <property type="entry name" value="DNA GYRASE SUBUNIT A, CHLOROPLASTIC_MITOCHONDRIAL"/>
    <property type="match status" value="1"/>
</dbReference>
<dbReference type="NCBIfam" id="NF004044">
    <property type="entry name" value="PRK05561.1"/>
    <property type="match status" value="1"/>
</dbReference>
<evidence type="ECO:0000313" key="9">
    <source>
        <dbReference type="EMBL" id="CAB3976489.1"/>
    </source>
</evidence>
<dbReference type="SUPFAM" id="SSF101904">
    <property type="entry name" value="GyrA/ParC C-terminal domain-like"/>
    <property type="match status" value="1"/>
</dbReference>
<dbReference type="InterPro" id="IPR002205">
    <property type="entry name" value="Topo_IIA_dom_A"/>
</dbReference>
<dbReference type="GO" id="GO:0005524">
    <property type="term" value="F:ATP binding"/>
    <property type="evidence" value="ECO:0007669"/>
    <property type="project" value="InterPro"/>
</dbReference>
<dbReference type="EMBL" id="LR794158">
    <property type="protein sequence ID" value="CAB3976489.1"/>
    <property type="molecule type" value="Genomic_DNA"/>
</dbReference>
<dbReference type="Proteomes" id="UP000509549">
    <property type="component" value="Chromosome"/>
</dbReference>
<dbReference type="SMART" id="SM00434">
    <property type="entry name" value="TOP4c"/>
    <property type="match status" value="1"/>
</dbReference>
<evidence type="ECO:0000256" key="2">
    <source>
        <dbReference type="ARBA" id="ARBA00008263"/>
    </source>
</evidence>
<feature type="active site" description="O-(5'-phospho-DNA)-tyrosine intermediate" evidence="7">
    <location>
        <position position="118"/>
    </location>
</feature>
<evidence type="ECO:0000256" key="3">
    <source>
        <dbReference type="ARBA" id="ARBA00012895"/>
    </source>
</evidence>
<comment type="similarity">
    <text evidence="2">Belongs to the type II topoisomerase GyrA/ParC subunit family.</text>
</comment>
<dbReference type="KEGG" id="acil:ESZ_00299"/>
<gene>
    <name evidence="9" type="primary">gyrA</name>
    <name evidence="9" type="ORF">ESZ_00299</name>
</gene>
<dbReference type="NCBIfam" id="NF004043">
    <property type="entry name" value="PRK05560.1"/>
    <property type="match status" value="1"/>
</dbReference>
<dbReference type="RefSeq" id="WP_176605015.1">
    <property type="nucleotide sequence ID" value="NZ_LR794158.1"/>
</dbReference>
<keyword evidence="6 7" id="KW-0413">Isomerase</keyword>
<dbReference type="CDD" id="cd00187">
    <property type="entry name" value="TOP4c"/>
    <property type="match status" value="1"/>
</dbReference>
<dbReference type="GO" id="GO:0003677">
    <property type="term" value="F:DNA binding"/>
    <property type="evidence" value="ECO:0007669"/>
    <property type="project" value="UniProtKB-UniRule"/>
</dbReference>
<keyword evidence="4 7" id="KW-0799">Topoisomerase</keyword>
<dbReference type="SUPFAM" id="SSF56719">
    <property type="entry name" value="Type II DNA topoisomerase"/>
    <property type="match status" value="1"/>
</dbReference>
<dbReference type="GO" id="GO:0005737">
    <property type="term" value="C:cytoplasm"/>
    <property type="evidence" value="ECO:0007669"/>
    <property type="project" value="TreeGrafter"/>
</dbReference>
<name>A0A6J5JZG7_9GAMM</name>
<evidence type="ECO:0000256" key="5">
    <source>
        <dbReference type="ARBA" id="ARBA00023125"/>
    </source>
</evidence>
<evidence type="ECO:0000256" key="7">
    <source>
        <dbReference type="PROSITE-ProRule" id="PRU01384"/>
    </source>
</evidence>
<evidence type="ECO:0000313" key="10">
    <source>
        <dbReference type="Proteomes" id="UP000509549"/>
    </source>
</evidence>
<dbReference type="InterPro" id="IPR050220">
    <property type="entry name" value="Type_II_DNA_Topoisomerases"/>
</dbReference>
<keyword evidence="10" id="KW-1185">Reference proteome</keyword>
<evidence type="ECO:0000256" key="1">
    <source>
        <dbReference type="ARBA" id="ARBA00000185"/>
    </source>
</evidence>
<dbReference type="InterPro" id="IPR035516">
    <property type="entry name" value="Gyrase/topoIV_suA_C"/>
</dbReference>
<proteinExistence type="inferred from homology"/>
<dbReference type="Gene3D" id="3.30.1360.40">
    <property type="match status" value="1"/>
</dbReference>
<dbReference type="PROSITE" id="PS52040">
    <property type="entry name" value="TOPO_IIA"/>
    <property type="match status" value="1"/>
</dbReference>
<dbReference type="GO" id="GO:0009330">
    <property type="term" value="C:DNA topoisomerase type II (double strand cut, ATP-hydrolyzing) complex"/>
    <property type="evidence" value="ECO:0007669"/>
    <property type="project" value="TreeGrafter"/>
</dbReference>
<dbReference type="EC" id="5.6.2.2" evidence="3"/>
<feature type="domain" description="Topo IIA-type catalytic" evidence="8">
    <location>
        <begin position="30"/>
        <end position="512"/>
    </location>
</feature>
<dbReference type="Gene3D" id="3.90.199.10">
    <property type="entry name" value="Topoisomerase II, domain 5"/>
    <property type="match status" value="1"/>
</dbReference>
<dbReference type="GO" id="GO:0003918">
    <property type="term" value="F:DNA topoisomerase type II (double strand cut, ATP-hydrolyzing) activity"/>
    <property type="evidence" value="ECO:0007669"/>
    <property type="project" value="UniProtKB-EC"/>
</dbReference>
<dbReference type="InterPro" id="IPR013757">
    <property type="entry name" value="Topo_IIA_A_a_sf"/>
</dbReference>
<protein>
    <recommendedName>
        <fullName evidence="3">DNA topoisomerase (ATP-hydrolyzing)</fullName>
        <ecNumber evidence="3">5.6.2.2</ecNumber>
    </recommendedName>
</protein>
<dbReference type="AlphaFoldDB" id="A0A6J5JZG7"/>
<dbReference type="GO" id="GO:0006265">
    <property type="term" value="P:DNA topological change"/>
    <property type="evidence" value="ECO:0007669"/>
    <property type="project" value="UniProtKB-UniRule"/>
</dbReference>
<dbReference type="Pfam" id="PF03989">
    <property type="entry name" value="DNA_gyraseA_C"/>
    <property type="match status" value="6"/>
</dbReference>
<comment type="catalytic activity">
    <reaction evidence="1 7">
        <text>ATP-dependent breakage, passage and rejoining of double-stranded DNA.</text>
        <dbReference type="EC" id="5.6.2.2"/>
    </reaction>
</comment>
<dbReference type="NCBIfam" id="TIGR01063">
    <property type="entry name" value="gyrA"/>
    <property type="match status" value="1"/>
</dbReference>
<organism evidence="9 10">
    <name type="scientific">Candidatus Azoamicus ciliaticola</name>
    <dbReference type="NCBI Taxonomy" id="2652803"/>
    <lineage>
        <taxon>Bacteria</taxon>
        <taxon>Pseudomonadati</taxon>
        <taxon>Pseudomonadota</taxon>
        <taxon>Gammaproteobacteria</taxon>
        <taxon>Candidatus Azoamicaceae</taxon>
        <taxon>Candidatus Azoamicus</taxon>
    </lineage>
</organism>
<dbReference type="InterPro" id="IPR013760">
    <property type="entry name" value="Topo_IIA-like_dom_sf"/>
</dbReference>
<dbReference type="PANTHER" id="PTHR43493">
    <property type="entry name" value="DNA GYRASE/TOPOISOMERASE SUBUNIT A"/>
    <property type="match status" value="1"/>
</dbReference>
<evidence type="ECO:0000256" key="6">
    <source>
        <dbReference type="ARBA" id="ARBA00023235"/>
    </source>
</evidence>
<accession>A0A6J5JZG7</accession>
<dbReference type="Gene3D" id="1.10.268.10">
    <property type="entry name" value="Topoisomerase, domain 3"/>
    <property type="match status" value="1"/>
</dbReference>
<evidence type="ECO:0000256" key="4">
    <source>
        <dbReference type="ARBA" id="ARBA00023029"/>
    </source>
</evidence>
<keyword evidence="5 7" id="KW-0238">DNA-binding</keyword>
<reference evidence="9 10" key="1">
    <citation type="submission" date="2020-04" db="EMBL/GenBank/DDBJ databases">
        <authorList>
            <person name="Graf S J."/>
        </authorList>
    </citation>
    <scope>NUCLEOTIDE SEQUENCE [LARGE SCALE GENOMIC DNA]</scope>
    <source>
        <strain evidence="9">1</strain>
    </source>
</reference>
<dbReference type="Pfam" id="PF00521">
    <property type="entry name" value="DNA_topoisoIV"/>
    <property type="match status" value="1"/>
</dbReference>